<dbReference type="EMBL" id="CP042582">
    <property type="protein sequence ID" value="QEX20107.1"/>
    <property type="molecule type" value="Genomic_DNA"/>
</dbReference>
<dbReference type="KEGG" id="hadh:FRZ61_00210"/>
<keyword evidence="2" id="KW-1185">Reference proteome</keyword>
<gene>
    <name evidence="1" type="ORF">FRZ61_00210</name>
</gene>
<protein>
    <recommendedName>
        <fullName evidence="3">Beta/gamma crystallin 'Greek key' domain-containing protein</fullName>
    </recommendedName>
</protein>
<reference evidence="1 2" key="1">
    <citation type="submission" date="2019-08" db="EMBL/GenBank/DDBJ databases">
        <title>Hyperibacter terrae gen. nov., sp. nov. and Hyperibacter viscosus sp. nov., two new members in the family Rhodospirillaceae isolated from the rhizosphere of Hypericum perforatum.</title>
        <authorList>
            <person name="Noviana Z."/>
        </authorList>
    </citation>
    <scope>NUCLEOTIDE SEQUENCE [LARGE SCALE GENOMIC DNA]</scope>
    <source>
        <strain evidence="1 2">R5959</strain>
    </source>
</reference>
<dbReference type="Gene3D" id="2.60.20.10">
    <property type="entry name" value="Crystallins"/>
    <property type="match status" value="1"/>
</dbReference>
<evidence type="ECO:0008006" key="3">
    <source>
        <dbReference type="Google" id="ProtNLM"/>
    </source>
</evidence>
<evidence type="ECO:0000313" key="2">
    <source>
        <dbReference type="Proteomes" id="UP000325797"/>
    </source>
</evidence>
<dbReference type="InterPro" id="IPR011024">
    <property type="entry name" value="G_crystallin-like"/>
</dbReference>
<organism evidence="1 2">
    <name type="scientific">Hypericibacter adhaerens</name>
    <dbReference type="NCBI Taxonomy" id="2602016"/>
    <lineage>
        <taxon>Bacteria</taxon>
        <taxon>Pseudomonadati</taxon>
        <taxon>Pseudomonadota</taxon>
        <taxon>Alphaproteobacteria</taxon>
        <taxon>Rhodospirillales</taxon>
        <taxon>Dongiaceae</taxon>
        <taxon>Hypericibacter</taxon>
    </lineage>
</organism>
<dbReference type="SUPFAM" id="SSF49695">
    <property type="entry name" value="gamma-Crystallin-like"/>
    <property type="match status" value="1"/>
</dbReference>
<proteinExistence type="predicted"/>
<accession>A0A5J6MSN2</accession>
<sequence length="151" mass="15718">MTGSAAAGAGYCEIKVYADPGLSGPSATFWASASNLDELAYAPTGTEPTLSGISQKISSIEIVSGEWQICMMPRFIQCGGFLEPGQAFPNFTKEEWRYPIGSIQLITCNAATKAQPGKAPDGGKCAAPGTNALPLKDAGILQKLKSGECEP</sequence>
<name>A0A5J6MSN2_9PROT</name>
<dbReference type="AlphaFoldDB" id="A0A5J6MSN2"/>
<dbReference type="Proteomes" id="UP000325797">
    <property type="component" value="Chromosome"/>
</dbReference>
<evidence type="ECO:0000313" key="1">
    <source>
        <dbReference type="EMBL" id="QEX20107.1"/>
    </source>
</evidence>